<accession>A0A160DU87</accession>
<name>A0A160DU87_9GAMM</name>
<gene>
    <name evidence="1" type="ORF">I596_1203</name>
</gene>
<dbReference type="RefSeq" id="WP_150132030.1">
    <property type="nucleotide sequence ID" value="NZ_CP015249.1"/>
</dbReference>
<protein>
    <submittedName>
        <fullName evidence="1">Uncharacterized protein</fullName>
    </submittedName>
</protein>
<organism evidence="1 2">
    <name type="scientific">Dokdonella koreensis DS-123</name>
    <dbReference type="NCBI Taxonomy" id="1300342"/>
    <lineage>
        <taxon>Bacteria</taxon>
        <taxon>Pseudomonadati</taxon>
        <taxon>Pseudomonadota</taxon>
        <taxon>Gammaproteobacteria</taxon>
        <taxon>Lysobacterales</taxon>
        <taxon>Rhodanobacteraceae</taxon>
        <taxon>Dokdonella</taxon>
    </lineage>
</organism>
<dbReference type="EMBL" id="CP015249">
    <property type="protein sequence ID" value="ANB17233.1"/>
    <property type="molecule type" value="Genomic_DNA"/>
</dbReference>
<sequence>MHSKIACWTLLLDCLLECDALYEDAVAGRIGFAINYLMVGPINKTLDLVFTRVPRSRSDGVGRRTFAEVGLSYGIELSEAEQARLAGLEAVFEERKDDVSEVAIAVEAKACMTDHVGALPRLHAEILATGYLARRAAPQCTVISYTLVNTADSFVSGDGKSKVMRQPDSTKAVLAMLANAVPLRRDEHGLLGYDAVGALTIECRNDGSPVTLSGAESAPRATDSIRYERMIRQICATYRNRR</sequence>
<dbReference type="KEGG" id="dko:I596_1203"/>
<dbReference type="AlphaFoldDB" id="A0A160DU87"/>
<evidence type="ECO:0000313" key="1">
    <source>
        <dbReference type="EMBL" id="ANB17233.1"/>
    </source>
</evidence>
<evidence type="ECO:0000313" key="2">
    <source>
        <dbReference type="Proteomes" id="UP000076830"/>
    </source>
</evidence>
<keyword evidence="2" id="KW-1185">Reference proteome</keyword>
<dbReference type="STRING" id="1300342.I596_1203"/>
<reference evidence="1 2" key="1">
    <citation type="submission" date="2016-04" db="EMBL/GenBank/DDBJ databases">
        <title>Complete genome sequence of Dokdonella koreensis DS-123T.</title>
        <authorList>
            <person name="Kim J.F."/>
            <person name="Lee H."/>
            <person name="Kwak M.-J."/>
        </authorList>
    </citation>
    <scope>NUCLEOTIDE SEQUENCE [LARGE SCALE GENOMIC DNA]</scope>
    <source>
        <strain evidence="1 2">DS-123</strain>
    </source>
</reference>
<proteinExistence type="predicted"/>
<dbReference type="Proteomes" id="UP000076830">
    <property type="component" value="Chromosome"/>
</dbReference>
<dbReference type="OrthoDB" id="5141588at2"/>